<dbReference type="PANTHER" id="PTHR43798">
    <property type="entry name" value="MONOACYLGLYCEROL LIPASE"/>
    <property type="match status" value="1"/>
</dbReference>
<name>A0ABP7R5J9_9PSEU</name>
<organism evidence="2 3">
    <name type="scientific">Allokutzneria multivorans</name>
    <dbReference type="NCBI Taxonomy" id="1142134"/>
    <lineage>
        <taxon>Bacteria</taxon>
        <taxon>Bacillati</taxon>
        <taxon>Actinomycetota</taxon>
        <taxon>Actinomycetes</taxon>
        <taxon>Pseudonocardiales</taxon>
        <taxon>Pseudonocardiaceae</taxon>
        <taxon>Allokutzneria</taxon>
    </lineage>
</organism>
<comment type="caution">
    <text evidence="2">The sequence shown here is derived from an EMBL/GenBank/DDBJ whole genome shotgun (WGS) entry which is preliminary data.</text>
</comment>
<dbReference type="Pfam" id="PF12697">
    <property type="entry name" value="Abhydrolase_6"/>
    <property type="match status" value="1"/>
</dbReference>
<dbReference type="PRINTS" id="PR00412">
    <property type="entry name" value="EPOXHYDRLASE"/>
</dbReference>
<evidence type="ECO:0000313" key="2">
    <source>
        <dbReference type="EMBL" id="GAA3992811.1"/>
    </source>
</evidence>
<dbReference type="InterPro" id="IPR000073">
    <property type="entry name" value="AB_hydrolase_1"/>
</dbReference>
<dbReference type="SUPFAM" id="SSF53474">
    <property type="entry name" value="alpha/beta-Hydrolases"/>
    <property type="match status" value="1"/>
</dbReference>
<dbReference type="InterPro" id="IPR000639">
    <property type="entry name" value="Epox_hydrolase-like"/>
</dbReference>
<evidence type="ECO:0000259" key="1">
    <source>
        <dbReference type="Pfam" id="PF12697"/>
    </source>
</evidence>
<dbReference type="Gene3D" id="3.40.50.1820">
    <property type="entry name" value="alpha/beta hydrolase"/>
    <property type="match status" value="1"/>
</dbReference>
<feature type="domain" description="AB hydrolase-1" evidence="1">
    <location>
        <begin position="35"/>
        <end position="264"/>
    </location>
</feature>
<dbReference type="InterPro" id="IPR050266">
    <property type="entry name" value="AB_hydrolase_sf"/>
</dbReference>
<accession>A0ABP7R5J9</accession>
<keyword evidence="3" id="KW-1185">Reference proteome</keyword>
<dbReference type="EMBL" id="BAABAL010000005">
    <property type="protein sequence ID" value="GAA3992811.1"/>
    <property type="molecule type" value="Genomic_DNA"/>
</dbReference>
<dbReference type="InterPro" id="IPR029058">
    <property type="entry name" value="AB_hydrolase_fold"/>
</dbReference>
<keyword evidence="2" id="KW-0378">Hydrolase</keyword>
<dbReference type="GO" id="GO:0016787">
    <property type="term" value="F:hydrolase activity"/>
    <property type="evidence" value="ECO:0007669"/>
    <property type="project" value="UniProtKB-KW"/>
</dbReference>
<dbReference type="Proteomes" id="UP001501747">
    <property type="component" value="Unassembled WGS sequence"/>
</dbReference>
<proteinExistence type="predicted"/>
<reference evidence="3" key="1">
    <citation type="journal article" date="2019" name="Int. J. Syst. Evol. Microbiol.">
        <title>The Global Catalogue of Microorganisms (GCM) 10K type strain sequencing project: providing services to taxonomists for standard genome sequencing and annotation.</title>
        <authorList>
            <consortium name="The Broad Institute Genomics Platform"/>
            <consortium name="The Broad Institute Genome Sequencing Center for Infectious Disease"/>
            <person name="Wu L."/>
            <person name="Ma J."/>
        </authorList>
    </citation>
    <scope>NUCLEOTIDE SEQUENCE [LARGE SCALE GENOMIC DNA]</scope>
    <source>
        <strain evidence="3">JCM 17342</strain>
    </source>
</reference>
<evidence type="ECO:0000313" key="3">
    <source>
        <dbReference type="Proteomes" id="UP001501747"/>
    </source>
</evidence>
<sequence length="278" mass="30769">MHSLLRELSVVGMSTVTLGGITFGYDDLGSGDRVLVLVHGHPFDRTMWRPQVEHFAERGFRVIAADLRGYGETTVVPGKTLLSTFAKDIATLLDHRGVDRFALGGLSMGGQIVMECFRQFPERITGLLLADTTAEAETPDGRRNRAEMAARLLREGMRGYSEEVLWKMVADDKDAADHVLRMMLAAPPEGAAAALLGRAERPDYLDLLGEVEVPALVVVGTEDEYTPISDARLMHERLQDSTLVVVEGAAHMPNLERTEEFNRALHTFLDRIADRAER</sequence>
<gene>
    <name evidence="2" type="ORF">GCM10022247_10000</name>
</gene>
<dbReference type="PRINTS" id="PR00111">
    <property type="entry name" value="ABHYDROLASE"/>
</dbReference>
<protein>
    <submittedName>
        <fullName evidence="2">Alpha/beta fold hydrolase</fullName>
    </submittedName>
</protein>